<comment type="caution">
    <text evidence="16">Lacks conserved residue(s) required for the propagation of feature annotation.</text>
</comment>
<dbReference type="GO" id="GO:0004594">
    <property type="term" value="F:pantothenate kinase activity"/>
    <property type="evidence" value="ECO:0007669"/>
    <property type="project" value="UniProtKB-UniRule"/>
</dbReference>
<comment type="function">
    <text evidence="16">Catalyzes the phosphorylation of pantothenate (Pan), the first step in CoA biosynthesis.</text>
</comment>
<keyword evidence="12 16" id="KW-0630">Potassium</keyword>
<evidence type="ECO:0000313" key="17">
    <source>
        <dbReference type="EMBL" id="HGY08660.1"/>
    </source>
</evidence>
<name>A0A7C4ZQK4_9DEIN</name>
<keyword evidence="16" id="KW-0479">Metal-binding</keyword>
<dbReference type="GO" id="GO:0046872">
    <property type="term" value="F:metal ion binding"/>
    <property type="evidence" value="ECO:0007669"/>
    <property type="project" value="UniProtKB-KW"/>
</dbReference>
<evidence type="ECO:0000256" key="15">
    <source>
        <dbReference type="ARBA" id="ARBA00040883"/>
    </source>
</evidence>
<reference evidence="17" key="1">
    <citation type="journal article" date="2020" name="mSystems">
        <title>Genome- and Community-Level Interaction Insights into Carbon Utilization and Element Cycling Functions of Hydrothermarchaeota in Hydrothermal Sediment.</title>
        <authorList>
            <person name="Zhou Z."/>
            <person name="Liu Y."/>
            <person name="Xu W."/>
            <person name="Pan J."/>
            <person name="Luo Z.H."/>
            <person name="Li M."/>
        </authorList>
    </citation>
    <scope>NUCLEOTIDE SEQUENCE [LARGE SCALE GENOMIC DNA]</scope>
    <source>
        <strain evidence="17">HyVt-570</strain>
    </source>
</reference>
<comment type="similarity">
    <text evidence="14 16">Belongs to the type III pantothenate kinase family.</text>
</comment>
<dbReference type="NCBIfam" id="TIGR00671">
    <property type="entry name" value="baf"/>
    <property type="match status" value="1"/>
</dbReference>
<keyword evidence="7 16" id="KW-0963">Cytoplasm</keyword>
<gene>
    <name evidence="16" type="primary">coaX</name>
    <name evidence="17" type="ORF">ENK37_01195</name>
</gene>
<evidence type="ECO:0000256" key="16">
    <source>
        <dbReference type="HAMAP-Rule" id="MF_01274"/>
    </source>
</evidence>
<dbReference type="PANTHER" id="PTHR34265:SF1">
    <property type="entry name" value="TYPE III PANTOTHENATE KINASE"/>
    <property type="match status" value="1"/>
</dbReference>
<evidence type="ECO:0000256" key="13">
    <source>
        <dbReference type="ARBA" id="ARBA00022993"/>
    </source>
</evidence>
<proteinExistence type="inferred from homology"/>
<feature type="binding site" evidence="16">
    <location>
        <begin position="6"/>
        <end position="13"/>
    </location>
    <ligand>
        <name>ATP</name>
        <dbReference type="ChEBI" id="CHEBI:30616"/>
    </ligand>
</feature>
<keyword evidence="9 16" id="KW-0547">Nucleotide-binding</keyword>
<dbReference type="GO" id="GO:0005524">
    <property type="term" value="F:ATP binding"/>
    <property type="evidence" value="ECO:0007669"/>
    <property type="project" value="UniProtKB-UniRule"/>
</dbReference>
<dbReference type="EMBL" id="DRPZ01000032">
    <property type="protein sequence ID" value="HGY08660.1"/>
    <property type="molecule type" value="Genomic_DNA"/>
</dbReference>
<sequence>MLLAIDVGNTATILGLWDEDRLLERWRIATDPMRMESEYAALLRELFDQLSLSAPDAAVVSSVVPPVEHELELALARLFGLRPLLVDAQSAGLTVDLENPAEVGADRLVNAVAALAYGDPRGRYVVVDFGTATTFDLVEAPDVYRGGAIAPGPRTAAEALSLRTAKLPRVDLARPPERAVGRSTTDALRSGLILGYAALVDGMVRRFLTEAGEGLVVATGGFARTVEPVCEMLDVIDDDLTLKGLRLVWEKRA</sequence>
<dbReference type="HAMAP" id="MF_01274">
    <property type="entry name" value="Pantothen_kinase_3"/>
    <property type="match status" value="1"/>
</dbReference>
<feature type="binding site" evidence="16">
    <location>
        <position position="131"/>
    </location>
    <ligand>
        <name>ATP</name>
        <dbReference type="ChEBI" id="CHEBI:30616"/>
    </ligand>
</feature>
<dbReference type="GO" id="GO:0005737">
    <property type="term" value="C:cytoplasm"/>
    <property type="evidence" value="ECO:0007669"/>
    <property type="project" value="UniProtKB-SubCell"/>
</dbReference>
<keyword evidence="8 16" id="KW-0808">Transferase</keyword>
<dbReference type="PANTHER" id="PTHR34265">
    <property type="entry name" value="TYPE III PANTOTHENATE KINASE"/>
    <property type="match status" value="1"/>
</dbReference>
<feature type="active site" description="Proton acceptor" evidence="16">
    <location>
        <position position="106"/>
    </location>
</feature>
<comment type="caution">
    <text evidence="17">The sequence shown here is derived from an EMBL/GenBank/DDBJ whole genome shotgun (WGS) entry which is preliminary data.</text>
</comment>
<dbReference type="AlphaFoldDB" id="A0A7C4ZQK4"/>
<dbReference type="NCBIfam" id="NF009848">
    <property type="entry name" value="PRK13318.1-6"/>
    <property type="match status" value="1"/>
</dbReference>
<dbReference type="UniPathway" id="UPA00241">
    <property type="reaction ID" value="UER00352"/>
</dbReference>
<comment type="pathway">
    <text evidence="4 16">Cofactor biosynthesis; coenzyme A biosynthesis; CoA from (R)-pantothenate: step 1/5.</text>
</comment>
<feature type="binding site" evidence="16">
    <location>
        <begin position="104"/>
        <end position="107"/>
    </location>
    <ligand>
        <name>substrate</name>
    </ligand>
</feature>
<accession>A0A7C4ZQK4</accession>
<evidence type="ECO:0000256" key="6">
    <source>
        <dbReference type="ARBA" id="ARBA00012102"/>
    </source>
</evidence>
<feature type="binding site" evidence="16">
    <location>
        <position position="184"/>
    </location>
    <ligand>
        <name>substrate</name>
    </ligand>
</feature>
<comment type="subcellular location">
    <subcellularLocation>
        <location evidence="3 16">Cytoplasm</location>
    </subcellularLocation>
</comment>
<dbReference type="Gene3D" id="3.30.420.40">
    <property type="match status" value="2"/>
</dbReference>
<evidence type="ECO:0000256" key="7">
    <source>
        <dbReference type="ARBA" id="ARBA00022490"/>
    </source>
</evidence>
<evidence type="ECO:0000256" key="12">
    <source>
        <dbReference type="ARBA" id="ARBA00022958"/>
    </source>
</evidence>
<evidence type="ECO:0000256" key="14">
    <source>
        <dbReference type="ARBA" id="ARBA00038036"/>
    </source>
</evidence>
<evidence type="ECO:0000256" key="4">
    <source>
        <dbReference type="ARBA" id="ARBA00005225"/>
    </source>
</evidence>
<evidence type="ECO:0000256" key="10">
    <source>
        <dbReference type="ARBA" id="ARBA00022777"/>
    </source>
</evidence>
<dbReference type="CDD" id="cd24015">
    <property type="entry name" value="ASKHA_NBD_PanK-III"/>
    <property type="match status" value="1"/>
</dbReference>
<evidence type="ECO:0000256" key="3">
    <source>
        <dbReference type="ARBA" id="ARBA00004496"/>
    </source>
</evidence>
<comment type="cofactor">
    <cofactor evidence="16">
        <name>NH4(+)</name>
        <dbReference type="ChEBI" id="CHEBI:28938"/>
    </cofactor>
    <cofactor evidence="16">
        <name>K(+)</name>
        <dbReference type="ChEBI" id="CHEBI:29103"/>
    </cofactor>
    <text evidence="16">A monovalent cation. Ammonium or potassium.</text>
</comment>
<comment type="subunit">
    <text evidence="5 16">Homodimer.</text>
</comment>
<dbReference type="InterPro" id="IPR043129">
    <property type="entry name" value="ATPase_NBD"/>
</dbReference>
<feature type="binding site" evidence="16">
    <location>
        <position position="128"/>
    </location>
    <ligand>
        <name>K(+)</name>
        <dbReference type="ChEBI" id="CHEBI:29103"/>
    </ligand>
</feature>
<dbReference type="SUPFAM" id="SSF53067">
    <property type="entry name" value="Actin-like ATPase domain"/>
    <property type="match status" value="2"/>
</dbReference>
<evidence type="ECO:0000256" key="8">
    <source>
        <dbReference type="ARBA" id="ARBA00022679"/>
    </source>
</evidence>
<evidence type="ECO:0000256" key="2">
    <source>
        <dbReference type="ARBA" id="ARBA00001958"/>
    </source>
</evidence>
<evidence type="ECO:0000256" key="9">
    <source>
        <dbReference type="ARBA" id="ARBA00022741"/>
    </source>
</evidence>
<dbReference type="EC" id="2.7.1.33" evidence="6 16"/>
<evidence type="ECO:0000256" key="1">
    <source>
        <dbReference type="ARBA" id="ARBA00001206"/>
    </source>
</evidence>
<keyword evidence="13 16" id="KW-0173">Coenzyme A biosynthesis</keyword>
<evidence type="ECO:0000256" key="11">
    <source>
        <dbReference type="ARBA" id="ARBA00022840"/>
    </source>
</evidence>
<dbReference type="Pfam" id="PF03309">
    <property type="entry name" value="Pan_kinase"/>
    <property type="match status" value="1"/>
</dbReference>
<protein>
    <recommendedName>
        <fullName evidence="15 16">Type III pantothenate kinase</fullName>
        <ecNumber evidence="6 16">2.7.1.33</ecNumber>
    </recommendedName>
    <alternativeName>
        <fullName evidence="16">PanK-III</fullName>
    </alternativeName>
    <alternativeName>
        <fullName evidence="16">Pantothenic acid kinase</fullName>
    </alternativeName>
</protein>
<dbReference type="InterPro" id="IPR004619">
    <property type="entry name" value="Type_III_PanK"/>
</dbReference>
<keyword evidence="10 16" id="KW-0418">Kinase</keyword>
<organism evidence="17">
    <name type="scientific">Oceanithermus profundus</name>
    <dbReference type="NCBI Taxonomy" id="187137"/>
    <lineage>
        <taxon>Bacteria</taxon>
        <taxon>Thermotogati</taxon>
        <taxon>Deinococcota</taxon>
        <taxon>Deinococci</taxon>
        <taxon>Thermales</taxon>
        <taxon>Thermaceae</taxon>
        <taxon>Oceanithermus</taxon>
    </lineage>
</organism>
<dbReference type="NCBIfam" id="NF009855">
    <property type="entry name" value="PRK13321.1"/>
    <property type="match status" value="1"/>
</dbReference>
<evidence type="ECO:0000256" key="5">
    <source>
        <dbReference type="ARBA" id="ARBA00011738"/>
    </source>
</evidence>
<dbReference type="Proteomes" id="UP000885759">
    <property type="component" value="Unassembled WGS sequence"/>
</dbReference>
<comment type="cofactor">
    <cofactor evidence="2">
        <name>K(+)</name>
        <dbReference type="ChEBI" id="CHEBI:29103"/>
    </cofactor>
</comment>
<dbReference type="GO" id="GO:0015937">
    <property type="term" value="P:coenzyme A biosynthetic process"/>
    <property type="evidence" value="ECO:0007669"/>
    <property type="project" value="UniProtKB-UniRule"/>
</dbReference>
<keyword evidence="11 16" id="KW-0067">ATP-binding</keyword>
<comment type="catalytic activity">
    <reaction evidence="1 16">
        <text>(R)-pantothenate + ATP = (R)-4'-phosphopantothenate + ADP + H(+)</text>
        <dbReference type="Rhea" id="RHEA:16373"/>
        <dbReference type="ChEBI" id="CHEBI:10986"/>
        <dbReference type="ChEBI" id="CHEBI:15378"/>
        <dbReference type="ChEBI" id="CHEBI:29032"/>
        <dbReference type="ChEBI" id="CHEBI:30616"/>
        <dbReference type="ChEBI" id="CHEBI:456216"/>
        <dbReference type="EC" id="2.7.1.33"/>
    </reaction>
</comment>